<keyword evidence="2" id="KW-1133">Transmembrane helix</keyword>
<dbReference type="EMBL" id="JBBNAF010000004">
    <property type="protein sequence ID" value="KAK9151591.1"/>
    <property type="molecule type" value="Genomic_DNA"/>
</dbReference>
<dbReference type="InterPro" id="IPR052272">
    <property type="entry name" value="GT106_glycosyltransferase"/>
</dbReference>
<evidence type="ECO:0000256" key="2">
    <source>
        <dbReference type="SAM" id="Phobius"/>
    </source>
</evidence>
<evidence type="ECO:0000313" key="4">
    <source>
        <dbReference type="Proteomes" id="UP001420932"/>
    </source>
</evidence>
<proteinExistence type="predicted"/>
<feature type="transmembrane region" description="Helical" evidence="2">
    <location>
        <begin position="79"/>
        <end position="97"/>
    </location>
</feature>
<feature type="compositionally biased region" description="Low complexity" evidence="1">
    <location>
        <begin position="27"/>
        <end position="56"/>
    </location>
</feature>
<dbReference type="AlphaFoldDB" id="A0AAP0KFE7"/>
<keyword evidence="2" id="KW-0472">Membrane</keyword>
<evidence type="ECO:0000313" key="3">
    <source>
        <dbReference type="EMBL" id="KAK9151591.1"/>
    </source>
</evidence>
<sequence>MASSQISDLHQQNHHEALDEEEDDESSPSSRRFPEIRPTTVPDPPTSSSARPIHSRSSSEMKRSKKGWRAWRMKRIRRLFVLISLLALFFLMNWWMISRLQDHRLGSHKVVRVLRRNSSSSSSSSRVQWSKFGKGKKHRSVIFSRMLALAAHALAEGEGKPEPKDLWEEPLTEASSWSPCADQRNWDPCEGKNGYILVSANGGINQQRVAVCLQCCHTCSLVERNSCHPKVPV</sequence>
<keyword evidence="2" id="KW-0812">Transmembrane</keyword>
<dbReference type="PANTHER" id="PTHR31933:SF9">
    <property type="entry name" value="O-FUCOSYLTRANSFERASE 2"/>
    <property type="match status" value="1"/>
</dbReference>
<gene>
    <name evidence="3" type="ORF">Syun_009900</name>
</gene>
<feature type="region of interest" description="Disordered" evidence="1">
    <location>
        <begin position="1"/>
        <end position="61"/>
    </location>
</feature>
<comment type="caution">
    <text evidence="3">The sequence shown here is derived from an EMBL/GenBank/DDBJ whole genome shotgun (WGS) entry which is preliminary data.</text>
</comment>
<evidence type="ECO:0000256" key="1">
    <source>
        <dbReference type="SAM" id="MobiDB-lite"/>
    </source>
</evidence>
<reference evidence="3 4" key="1">
    <citation type="submission" date="2024-01" db="EMBL/GenBank/DDBJ databases">
        <title>Genome assemblies of Stephania.</title>
        <authorList>
            <person name="Yang L."/>
        </authorList>
    </citation>
    <scope>NUCLEOTIDE SEQUENCE [LARGE SCALE GENOMIC DNA]</scope>
    <source>
        <strain evidence="3">YNDBR</strain>
        <tissue evidence="3">Leaf</tissue>
    </source>
</reference>
<keyword evidence="4" id="KW-1185">Reference proteome</keyword>
<name>A0AAP0KFE7_9MAGN</name>
<feature type="compositionally biased region" description="Polar residues" evidence="1">
    <location>
        <begin position="1"/>
        <end position="10"/>
    </location>
</feature>
<accession>A0AAP0KFE7</accession>
<dbReference type="Proteomes" id="UP001420932">
    <property type="component" value="Unassembled WGS sequence"/>
</dbReference>
<organism evidence="3 4">
    <name type="scientific">Stephania yunnanensis</name>
    <dbReference type="NCBI Taxonomy" id="152371"/>
    <lineage>
        <taxon>Eukaryota</taxon>
        <taxon>Viridiplantae</taxon>
        <taxon>Streptophyta</taxon>
        <taxon>Embryophyta</taxon>
        <taxon>Tracheophyta</taxon>
        <taxon>Spermatophyta</taxon>
        <taxon>Magnoliopsida</taxon>
        <taxon>Ranunculales</taxon>
        <taxon>Menispermaceae</taxon>
        <taxon>Menispermoideae</taxon>
        <taxon>Cissampelideae</taxon>
        <taxon>Stephania</taxon>
    </lineage>
</organism>
<protein>
    <submittedName>
        <fullName evidence="3">Uncharacterized protein</fullName>
    </submittedName>
</protein>
<dbReference type="PANTHER" id="PTHR31933">
    <property type="entry name" value="O-FUCOSYLTRANSFERASE 2-RELATED"/>
    <property type="match status" value="1"/>
</dbReference>